<keyword evidence="8" id="KW-1185">Reference proteome</keyword>
<evidence type="ECO:0000256" key="1">
    <source>
        <dbReference type="ARBA" id="ARBA00003291"/>
    </source>
</evidence>
<dbReference type="InterPro" id="IPR039647">
    <property type="entry name" value="EF_hand_pair_protein_CML-like"/>
</dbReference>
<dbReference type="AlphaFoldDB" id="A0A2I0AST6"/>
<keyword evidence="3" id="KW-0677">Repeat</keyword>
<dbReference type="PANTHER" id="PTHR10891">
    <property type="entry name" value="EF-HAND CALCIUM-BINDING DOMAIN CONTAINING PROTEIN"/>
    <property type="match status" value="1"/>
</dbReference>
<feature type="compositionally biased region" description="Polar residues" evidence="5">
    <location>
        <begin position="18"/>
        <end position="29"/>
    </location>
</feature>
<dbReference type="Gene3D" id="1.10.238.10">
    <property type="entry name" value="EF-hand"/>
    <property type="match status" value="2"/>
</dbReference>
<organism evidence="7 8">
    <name type="scientific">Apostasia shenzhenica</name>
    <dbReference type="NCBI Taxonomy" id="1088818"/>
    <lineage>
        <taxon>Eukaryota</taxon>
        <taxon>Viridiplantae</taxon>
        <taxon>Streptophyta</taxon>
        <taxon>Embryophyta</taxon>
        <taxon>Tracheophyta</taxon>
        <taxon>Spermatophyta</taxon>
        <taxon>Magnoliopsida</taxon>
        <taxon>Liliopsida</taxon>
        <taxon>Asparagales</taxon>
        <taxon>Orchidaceae</taxon>
        <taxon>Apostasioideae</taxon>
        <taxon>Apostasia</taxon>
    </lineage>
</organism>
<evidence type="ECO:0000256" key="5">
    <source>
        <dbReference type="SAM" id="MobiDB-lite"/>
    </source>
</evidence>
<feature type="domain" description="EF-hand" evidence="6">
    <location>
        <begin position="35"/>
        <end position="70"/>
    </location>
</feature>
<comment type="function">
    <text evidence="1">Potential calcium sensor.</text>
</comment>
<evidence type="ECO:0000259" key="6">
    <source>
        <dbReference type="PROSITE" id="PS50222"/>
    </source>
</evidence>
<dbReference type="FunFam" id="1.10.238.10:FF:000089">
    <property type="entry name" value="calmodulin-like protein 3"/>
    <property type="match status" value="1"/>
</dbReference>
<dbReference type="Proteomes" id="UP000236161">
    <property type="component" value="Unassembled WGS sequence"/>
</dbReference>
<dbReference type="SUPFAM" id="SSF47473">
    <property type="entry name" value="EF-hand"/>
    <property type="match status" value="1"/>
</dbReference>
<feature type="domain" description="EF-hand" evidence="6">
    <location>
        <begin position="144"/>
        <end position="179"/>
    </location>
</feature>
<dbReference type="SMART" id="SM00054">
    <property type="entry name" value="EFh"/>
    <property type="match status" value="4"/>
</dbReference>
<dbReference type="FunFam" id="1.10.238.10:FF:000001">
    <property type="entry name" value="Calmodulin 1"/>
    <property type="match status" value="1"/>
</dbReference>
<dbReference type="OrthoDB" id="26525at2759"/>
<sequence>MGKLRQLFRRCRAKGNPASRSQSELTSPSAPAAAAHEDDLERVFRKFDSNGDGKISSSELGAIFESLGHPATEEELARMMSEADSDGDGFISLEEFVELNVSEVDPRAALEDLRHAFSVFDLDRNGSISAEELARVMRGLGEGVSVSQCRKMIDGVDRDGDGLVSFEEFQIMMSKAPIATAITKIG</sequence>
<dbReference type="Pfam" id="PF13499">
    <property type="entry name" value="EF-hand_7"/>
    <property type="match status" value="2"/>
</dbReference>
<dbReference type="PROSITE" id="PS00018">
    <property type="entry name" value="EF_HAND_1"/>
    <property type="match status" value="4"/>
</dbReference>
<dbReference type="GO" id="GO:0005509">
    <property type="term" value="F:calcium ion binding"/>
    <property type="evidence" value="ECO:0007669"/>
    <property type="project" value="InterPro"/>
</dbReference>
<dbReference type="CDD" id="cd00051">
    <property type="entry name" value="EFh"/>
    <property type="match status" value="2"/>
</dbReference>
<dbReference type="EMBL" id="KZ451951">
    <property type="protein sequence ID" value="PKA58613.1"/>
    <property type="molecule type" value="Genomic_DNA"/>
</dbReference>
<evidence type="ECO:0000256" key="4">
    <source>
        <dbReference type="ARBA" id="ARBA00022837"/>
    </source>
</evidence>
<dbReference type="InterPro" id="IPR018247">
    <property type="entry name" value="EF_Hand_1_Ca_BS"/>
</dbReference>
<keyword evidence="2" id="KW-0479">Metal-binding</keyword>
<dbReference type="InterPro" id="IPR011992">
    <property type="entry name" value="EF-hand-dom_pair"/>
</dbReference>
<protein>
    <submittedName>
        <fullName evidence="7">Putative calcium-binding protein CML10</fullName>
    </submittedName>
</protein>
<evidence type="ECO:0000256" key="3">
    <source>
        <dbReference type="ARBA" id="ARBA00022737"/>
    </source>
</evidence>
<evidence type="ECO:0000313" key="8">
    <source>
        <dbReference type="Proteomes" id="UP000236161"/>
    </source>
</evidence>
<dbReference type="InterPro" id="IPR002048">
    <property type="entry name" value="EF_hand_dom"/>
</dbReference>
<accession>A0A2I0AST6</accession>
<feature type="domain" description="EF-hand" evidence="6">
    <location>
        <begin position="108"/>
        <end position="143"/>
    </location>
</feature>
<evidence type="ECO:0000313" key="7">
    <source>
        <dbReference type="EMBL" id="PKA58613.1"/>
    </source>
</evidence>
<reference evidence="7 8" key="1">
    <citation type="journal article" date="2017" name="Nature">
        <title>The Apostasia genome and the evolution of orchids.</title>
        <authorList>
            <person name="Zhang G.Q."/>
            <person name="Liu K.W."/>
            <person name="Li Z."/>
            <person name="Lohaus R."/>
            <person name="Hsiao Y.Y."/>
            <person name="Niu S.C."/>
            <person name="Wang J.Y."/>
            <person name="Lin Y.C."/>
            <person name="Xu Q."/>
            <person name="Chen L.J."/>
            <person name="Yoshida K."/>
            <person name="Fujiwara S."/>
            <person name="Wang Z.W."/>
            <person name="Zhang Y.Q."/>
            <person name="Mitsuda N."/>
            <person name="Wang M."/>
            <person name="Liu G.H."/>
            <person name="Pecoraro L."/>
            <person name="Huang H.X."/>
            <person name="Xiao X.J."/>
            <person name="Lin M."/>
            <person name="Wu X.Y."/>
            <person name="Wu W.L."/>
            <person name="Chen Y.Y."/>
            <person name="Chang S.B."/>
            <person name="Sakamoto S."/>
            <person name="Ohme-Takagi M."/>
            <person name="Yagi M."/>
            <person name="Zeng S.J."/>
            <person name="Shen C.Y."/>
            <person name="Yeh C.M."/>
            <person name="Luo Y.B."/>
            <person name="Tsai W.C."/>
            <person name="Van de Peer Y."/>
            <person name="Liu Z.J."/>
        </authorList>
    </citation>
    <scope>NUCLEOTIDE SEQUENCE [LARGE SCALE GENOMIC DNA]</scope>
    <source>
        <strain evidence="8">cv. Shenzhen</strain>
        <tissue evidence="7">Stem</tissue>
    </source>
</reference>
<keyword evidence="4" id="KW-0106">Calcium</keyword>
<proteinExistence type="predicted"/>
<feature type="domain" description="EF-hand" evidence="6">
    <location>
        <begin position="71"/>
        <end position="106"/>
    </location>
</feature>
<name>A0A2I0AST6_9ASPA</name>
<feature type="region of interest" description="Disordered" evidence="5">
    <location>
        <begin position="12"/>
        <end position="37"/>
    </location>
</feature>
<dbReference type="STRING" id="1088818.A0A2I0AST6"/>
<gene>
    <name evidence="7" type="primary">CML10</name>
    <name evidence="7" type="ORF">AXF42_Ash008900</name>
</gene>
<evidence type="ECO:0000256" key="2">
    <source>
        <dbReference type="ARBA" id="ARBA00022723"/>
    </source>
</evidence>
<dbReference type="PROSITE" id="PS50222">
    <property type="entry name" value="EF_HAND_2"/>
    <property type="match status" value="4"/>
</dbReference>